<accession>A0A382GAC1</accession>
<protein>
    <recommendedName>
        <fullName evidence="2">Lipoyl-binding domain-containing protein</fullName>
    </recommendedName>
</protein>
<name>A0A382GAC1_9ZZZZ</name>
<keyword evidence="1" id="KW-0092">Biotin</keyword>
<organism evidence="3">
    <name type="scientific">marine metagenome</name>
    <dbReference type="NCBI Taxonomy" id="408172"/>
    <lineage>
        <taxon>unclassified sequences</taxon>
        <taxon>metagenomes</taxon>
        <taxon>ecological metagenomes</taxon>
    </lineage>
</organism>
<dbReference type="PANTHER" id="PTHR45266:SF3">
    <property type="entry name" value="OXALOACETATE DECARBOXYLASE ALPHA CHAIN"/>
    <property type="match status" value="1"/>
</dbReference>
<evidence type="ECO:0000259" key="2">
    <source>
        <dbReference type="PROSITE" id="PS50968"/>
    </source>
</evidence>
<evidence type="ECO:0000256" key="1">
    <source>
        <dbReference type="ARBA" id="ARBA00023267"/>
    </source>
</evidence>
<dbReference type="Pfam" id="PF00364">
    <property type="entry name" value="Biotin_lipoyl"/>
    <property type="match status" value="1"/>
</dbReference>
<evidence type="ECO:0000313" key="3">
    <source>
        <dbReference type="EMBL" id="SVB71554.1"/>
    </source>
</evidence>
<dbReference type="InterPro" id="IPR011053">
    <property type="entry name" value="Single_hybrid_motif"/>
</dbReference>
<sequence>MSAIKVDIDINGRIRSVAVEAVDSTAELFRVSWDDVTRTVEFRQVAAETCSVIVVEGGAGSHYVRCVDTDRQGGLDLHVNGAVVHARVDRGLARLTRRADRVAGTSGGQHVTAPMPGKVVRLLVQLGDEVVERQGVVVVEAMKMENELRAPRAGRIVELLVDEGDSVETGK</sequence>
<dbReference type="SUPFAM" id="SSF51230">
    <property type="entry name" value="Single hybrid motif"/>
    <property type="match status" value="1"/>
</dbReference>
<dbReference type="Gene3D" id="2.40.50.100">
    <property type="match status" value="1"/>
</dbReference>
<dbReference type="EMBL" id="UINC01054174">
    <property type="protein sequence ID" value="SVB71554.1"/>
    <property type="molecule type" value="Genomic_DNA"/>
</dbReference>
<gene>
    <name evidence="3" type="ORF">METZ01_LOCUS224408</name>
</gene>
<proteinExistence type="predicted"/>
<dbReference type="PANTHER" id="PTHR45266">
    <property type="entry name" value="OXALOACETATE DECARBOXYLASE ALPHA CHAIN"/>
    <property type="match status" value="1"/>
</dbReference>
<dbReference type="InterPro" id="IPR000089">
    <property type="entry name" value="Biotin_lipoyl"/>
</dbReference>
<dbReference type="AlphaFoldDB" id="A0A382GAC1"/>
<dbReference type="InterPro" id="IPR050709">
    <property type="entry name" value="Biotin_Carboxyl_Carrier/Decarb"/>
</dbReference>
<dbReference type="PROSITE" id="PS50968">
    <property type="entry name" value="BIOTINYL_LIPOYL"/>
    <property type="match status" value="1"/>
</dbReference>
<feature type="non-terminal residue" evidence="3">
    <location>
        <position position="171"/>
    </location>
</feature>
<reference evidence="3" key="1">
    <citation type="submission" date="2018-05" db="EMBL/GenBank/DDBJ databases">
        <authorList>
            <person name="Lanie J.A."/>
            <person name="Ng W.-L."/>
            <person name="Kazmierczak K.M."/>
            <person name="Andrzejewski T.M."/>
            <person name="Davidsen T.M."/>
            <person name="Wayne K.J."/>
            <person name="Tettelin H."/>
            <person name="Glass J.I."/>
            <person name="Rusch D."/>
            <person name="Podicherti R."/>
            <person name="Tsui H.-C.T."/>
            <person name="Winkler M.E."/>
        </authorList>
    </citation>
    <scope>NUCLEOTIDE SEQUENCE</scope>
</reference>
<dbReference type="FunFam" id="2.40.50.100:FF:000003">
    <property type="entry name" value="Acetyl-CoA carboxylase biotin carboxyl carrier protein"/>
    <property type="match status" value="1"/>
</dbReference>
<dbReference type="CDD" id="cd06850">
    <property type="entry name" value="biotinyl_domain"/>
    <property type="match status" value="1"/>
</dbReference>
<feature type="domain" description="Lipoyl-binding" evidence="2">
    <location>
        <begin position="100"/>
        <end position="171"/>
    </location>
</feature>